<keyword evidence="3" id="KW-0813">Transport</keyword>
<dbReference type="GO" id="GO:0015562">
    <property type="term" value="F:efflux transmembrane transporter activity"/>
    <property type="evidence" value="ECO:0007669"/>
    <property type="project" value="TreeGrafter"/>
</dbReference>
<dbReference type="Proteomes" id="UP000230709">
    <property type="component" value="Chromosome"/>
</dbReference>
<dbReference type="Pfam" id="PF25944">
    <property type="entry name" value="Beta-barrel_RND"/>
    <property type="match status" value="1"/>
</dbReference>
<keyword evidence="14" id="KW-1185">Reference proteome</keyword>
<evidence type="ECO:0000256" key="3">
    <source>
        <dbReference type="ARBA" id="ARBA00022448"/>
    </source>
</evidence>
<keyword evidence="8" id="KW-1133">Transmembrane helix</keyword>
<evidence type="ECO:0000259" key="10">
    <source>
        <dbReference type="Pfam" id="PF25917"/>
    </source>
</evidence>
<dbReference type="RefSeq" id="WP_003614467.1">
    <property type="nucleotide sequence ID" value="NZ_ADVE02000001.1"/>
</dbReference>
<dbReference type="PANTHER" id="PTHR30469">
    <property type="entry name" value="MULTIDRUG RESISTANCE PROTEIN MDTA"/>
    <property type="match status" value="1"/>
</dbReference>
<dbReference type="KEGG" id="mtw:CQW49_08365"/>
<keyword evidence="5" id="KW-0997">Cell inner membrane</keyword>
<comment type="similarity">
    <text evidence="2">Belongs to the membrane fusion protein (MFP) (TC 8.A.1) family.</text>
</comment>
<protein>
    <submittedName>
        <fullName evidence="13">Efflux RND transporter periplasmic adaptor subunit</fullName>
    </submittedName>
</protein>
<dbReference type="Gene3D" id="2.40.420.20">
    <property type="match status" value="1"/>
</dbReference>
<evidence type="ECO:0000256" key="6">
    <source>
        <dbReference type="ARBA" id="ARBA00023136"/>
    </source>
</evidence>
<evidence type="ECO:0000256" key="7">
    <source>
        <dbReference type="SAM" id="MobiDB-lite"/>
    </source>
</evidence>
<dbReference type="NCBIfam" id="TIGR01730">
    <property type="entry name" value="RND_mfp"/>
    <property type="match status" value="1"/>
</dbReference>
<evidence type="ECO:0000259" key="9">
    <source>
        <dbReference type="Pfam" id="PF25876"/>
    </source>
</evidence>
<dbReference type="SUPFAM" id="SSF111369">
    <property type="entry name" value="HlyD-like secretion proteins"/>
    <property type="match status" value="1"/>
</dbReference>
<dbReference type="Gene3D" id="2.40.30.170">
    <property type="match status" value="1"/>
</dbReference>
<dbReference type="EMBL" id="CP023737">
    <property type="protein sequence ID" value="ATQ67898.1"/>
    <property type="molecule type" value="Genomic_DNA"/>
</dbReference>
<keyword evidence="4" id="KW-1003">Cell membrane</keyword>
<evidence type="ECO:0000313" key="14">
    <source>
        <dbReference type="Proteomes" id="UP000230709"/>
    </source>
</evidence>
<dbReference type="Pfam" id="PF25967">
    <property type="entry name" value="RND-MFP_C"/>
    <property type="match status" value="1"/>
</dbReference>
<feature type="domain" description="Multidrug resistance protein MdtA-like barrel-sandwich hybrid" evidence="10">
    <location>
        <begin position="108"/>
        <end position="247"/>
    </location>
</feature>
<evidence type="ECO:0000256" key="1">
    <source>
        <dbReference type="ARBA" id="ARBA00004236"/>
    </source>
</evidence>
<dbReference type="InterPro" id="IPR006143">
    <property type="entry name" value="RND_pump_MFP"/>
</dbReference>
<dbReference type="GO" id="GO:1990281">
    <property type="term" value="C:efflux pump complex"/>
    <property type="evidence" value="ECO:0007669"/>
    <property type="project" value="TreeGrafter"/>
</dbReference>
<evidence type="ECO:0000259" key="11">
    <source>
        <dbReference type="Pfam" id="PF25944"/>
    </source>
</evidence>
<proteinExistence type="inferred from homology"/>
<dbReference type="Pfam" id="PF25917">
    <property type="entry name" value="BSH_RND"/>
    <property type="match status" value="1"/>
</dbReference>
<name>A0A2D2CYT4_METT3</name>
<sequence length="439" mass="47640">MRIDHADETEADERAIFREPDVAAASSGEGLHGGAWRKPSAFGVAALVVALGCYVGYRAIAAKEQPTQRAGQRAASGGPQPVAVATATRGDIKIVRHGLLGTVTPIANVSVKTRLAGELTEVGFTEGQYVRKGDFLAQIDPRPYEAQKAQSEGQLLRDQALLGQARDDLRRYESLKKLDSIARQQAENQAWIVKQYEGAVKADAALVDGQNLNLTYARILSPVAGRVGLRKVDAGSYVSAGDALVLVAQIDPISVIFGVPEDYIPDILSAQKKGALEVAAFDRADTKQLAVGRLRTLDNTVDTTTGMVSGRAEFENTNEALYPNQFVNIHLLVELREKALVIPKTAIRSGASSLFVYKVTEENRVVMQRILPASGERYDDYAGYNNGMVEVTEGLSEGDRVVVDGADRLREGAEVKIGTADEPARERRRQKRPRQSETQ</sequence>
<evidence type="ECO:0000256" key="8">
    <source>
        <dbReference type="SAM" id="Phobius"/>
    </source>
</evidence>
<dbReference type="Gene3D" id="2.40.50.100">
    <property type="match status" value="1"/>
</dbReference>
<reference evidence="14" key="1">
    <citation type="submission" date="2017-10" db="EMBL/GenBank/DDBJ databases">
        <title>Completed PacBio SMRT sequence of Methylosinus trichosporium OB3b reveals presence of a third large plasmid.</title>
        <authorList>
            <person name="Charles T.C."/>
            <person name="Lynch M.D.J."/>
            <person name="Heil J.R."/>
            <person name="Cheng J."/>
        </authorList>
    </citation>
    <scope>NUCLEOTIDE SEQUENCE [LARGE SCALE GENOMIC DNA]</scope>
    <source>
        <strain evidence="14">OB3b</strain>
    </source>
</reference>
<dbReference type="PANTHER" id="PTHR30469:SF12">
    <property type="entry name" value="MULTIDRUG RESISTANCE PROTEIN MDTA"/>
    <property type="match status" value="1"/>
</dbReference>
<comment type="subcellular location">
    <subcellularLocation>
        <location evidence="1">Cell membrane</location>
    </subcellularLocation>
</comment>
<dbReference type="InterPro" id="IPR058624">
    <property type="entry name" value="MdtA-like_HH"/>
</dbReference>
<evidence type="ECO:0000256" key="5">
    <source>
        <dbReference type="ARBA" id="ARBA00022519"/>
    </source>
</evidence>
<dbReference type="AlphaFoldDB" id="A0A2D2CYT4"/>
<evidence type="ECO:0000313" key="13">
    <source>
        <dbReference type="EMBL" id="ATQ67898.1"/>
    </source>
</evidence>
<gene>
    <name evidence="13" type="ORF">CQW49_08365</name>
</gene>
<dbReference type="InterPro" id="IPR058625">
    <property type="entry name" value="MdtA-like_BSH"/>
</dbReference>
<feature type="transmembrane region" description="Helical" evidence="8">
    <location>
        <begin position="41"/>
        <end position="60"/>
    </location>
</feature>
<feature type="domain" description="Multidrug resistance protein MdtA-like C-terminal permuted SH3" evidence="12">
    <location>
        <begin position="339"/>
        <end position="408"/>
    </location>
</feature>
<evidence type="ECO:0000259" key="12">
    <source>
        <dbReference type="Pfam" id="PF25967"/>
    </source>
</evidence>
<evidence type="ECO:0000256" key="4">
    <source>
        <dbReference type="ARBA" id="ARBA00022475"/>
    </source>
</evidence>
<dbReference type="Pfam" id="PF25876">
    <property type="entry name" value="HH_MFP_RND"/>
    <property type="match status" value="1"/>
</dbReference>
<keyword evidence="6 8" id="KW-0472">Membrane</keyword>
<dbReference type="InterPro" id="IPR058627">
    <property type="entry name" value="MdtA-like_C"/>
</dbReference>
<dbReference type="InterPro" id="IPR058626">
    <property type="entry name" value="MdtA-like_b-barrel"/>
</dbReference>
<feature type="region of interest" description="Disordered" evidence="7">
    <location>
        <begin position="413"/>
        <end position="439"/>
    </location>
</feature>
<feature type="domain" description="Multidrug resistance protein MdtA-like beta-barrel" evidence="11">
    <location>
        <begin position="252"/>
        <end position="333"/>
    </location>
</feature>
<evidence type="ECO:0000256" key="2">
    <source>
        <dbReference type="ARBA" id="ARBA00009477"/>
    </source>
</evidence>
<organism evidence="13 14">
    <name type="scientific">Methylosinus trichosporium (strain ATCC 35070 / NCIMB 11131 / UNIQEM 75 / OB3b)</name>
    <dbReference type="NCBI Taxonomy" id="595536"/>
    <lineage>
        <taxon>Bacteria</taxon>
        <taxon>Pseudomonadati</taxon>
        <taxon>Pseudomonadota</taxon>
        <taxon>Alphaproteobacteria</taxon>
        <taxon>Hyphomicrobiales</taxon>
        <taxon>Methylocystaceae</taxon>
        <taxon>Methylosinus</taxon>
    </lineage>
</organism>
<accession>A0A2D2CYT4</accession>
<keyword evidence="8" id="KW-0812">Transmembrane</keyword>
<dbReference type="STRING" id="595536.GCA_000178815_03478"/>
<dbReference type="Gene3D" id="1.10.287.470">
    <property type="entry name" value="Helix hairpin bin"/>
    <property type="match status" value="1"/>
</dbReference>
<feature type="domain" description="Multidrug resistance protein MdtA-like alpha-helical hairpin" evidence="9">
    <location>
        <begin position="148"/>
        <end position="217"/>
    </location>
</feature>